<proteinExistence type="inferred from homology"/>
<dbReference type="CDD" id="cd01712">
    <property type="entry name" value="PPase_ThiI"/>
    <property type="match status" value="1"/>
</dbReference>
<keyword evidence="3 8" id="KW-0808">Transferase</keyword>
<accession>F1T4U7</accession>
<comment type="subcellular location">
    <subcellularLocation>
        <location evidence="8">Cytoplasm</location>
    </subcellularLocation>
</comment>
<dbReference type="PANTHER" id="PTHR43209:SF1">
    <property type="entry name" value="TRNA SULFURTRANSFERASE"/>
    <property type="match status" value="1"/>
</dbReference>
<dbReference type="eggNOG" id="COG0301">
    <property type="taxonomic scope" value="Bacteria"/>
</dbReference>
<dbReference type="InterPro" id="IPR004114">
    <property type="entry name" value="THUMP_dom"/>
</dbReference>
<feature type="binding site" evidence="8">
    <location>
        <position position="311"/>
    </location>
    <ligand>
        <name>ATP</name>
        <dbReference type="ChEBI" id="CHEBI:30616"/>
    </ligand>
</feature>
<dbReference type="Pfam" id="PF02926">
    <property type="entry name" value="THUMP"/>
    <property type="match status" value="1"/>
</dbReference>
<dbReference type="EMBL" id="ACGK02000001">
    <property type="protein sequence ID" value="EGF23741.1"/>
    <property type="molecule type" value="Genomic_DNA"/>
</dbReference>
<feature type="binding site" evidence="8">
    <location>
        <begin position="207"/>
        <end position="208"/>
    </location>
    <ligand>
        <name>ATP</name>
        <dbReference type="ChEBI" id="CHEBI:30616"/>
    </ligand>
</feature>
<comment type="catalytic activity">
    <reaction evidence="8">
        <text>[ThiS sulfur-carrier protein]-C-terminal Gly-Gly-AMP + S-sulfanyl-L-cysteinyl-[cysteine desulfurase] + AH2 = [ThiS sulfur-carrier protein]-C-terminal-Gly-aminoethanethioate + L-cysteinyl-[cysteine desulfurase] + A + AMP + 2 H(+)</text>
        <dbReference type="Rhea" id="RHEA:43340"/>
        <dbReference type="Rhea" id="RHEA-COMP:12157"/>
        <dbReference type="Rhea" id="RHEA-COMP:12158"/>
        <dbReference type="Rhea" id="RHEA-COMP:12910"/>
        <dbReference type="Rhea" id="RHEA-COMP:19908"/>
        <dbReference type="ChEBI" id="CHEBI:13193"/>
        <dbReference type="ChEBI" id="CHEBI:15378"/>
        <dbReference type="ChEBI" id="CHEBI:17499"/>
        <dbReference type="ChEBI" id="CHEBI:29950"/>
        <dbReference type="ChEBI" id="CHEBI:61963"/>
        <dbReference type="ChEBI" id="CHEBI:90618"/>
        <dbReference type="ChEBI" id="CHEBI:232372"/>
        <dbReference type="ChEBI" id="CHEBI:456215"/>
    </reaction>
</comment>
<dbReference type="GO" id="GO:0002937">
    <property type="term" value="P:tRNA 4-thiouridine biosynthesis"/>
    <property type="evidence" value="ECO:0007669"/>
    <property type="project" value="TreeGrafter"/>
</dbReference>
<comment type="caution">
    <text evidence="10">The sequence shown here is derived from an EMBL/GenBank/DDBJ whole genome shotgun (WGS) entry which is preliminary data.</text>
</comment>
<reference evidence="10 11" key="1">
    <citation type="submission" date="2011-02" db="EMBL/GenBank/DDBJ databases">
        <authorList>
            <person name="Muzny D."/>
            <person name="Qin X."/>
            <person name="Buhay C."/>
            <person name="Dugan-Rocha S."/>
            <person name="Ding Y."/>
            <person name="Chen G."/>
            <person name="Hawes A."/>
            <person name="Holder M."/>
            <person name="Jhangiani S."/>
            <person name="Johnson A."/>
            <person name="Khan Z."/>
            <person name="Li Z."/>
            <person name="Liu W."/>
            <person name="Liu X."/>
            <person name="Perez L."/>
            <person name="Shen H."/>
            <person name="Wang Q."/>
            <person name="Watt J."/>
            <person name="Xi L."/>
            <person name="Xin Y."/>
            <person name="Zhou J."/>
            <person name="Deng J."/>
            <person name="Jiang H."/>
            <person name="Liu Y."/>
            <person name="Qu J."/>
            <person name="Song X.-Z."/>
            <person name="Zhang L."/>
            <person name="Villasana D."/>
            <person name="Johnson A."/>
            <person name="Liu J."/>
            <person name="Liyanage D."/>
            <person name="Lorensuhewa L."/>
            <person name="Robinson T."/>
            <person name="Song A."/>
            <person name="Song B.-B."/>
            <person name="Dinh H."/>
            <person name="Thornton R."/>
            <person name="Coyle M."/>
            <person name="Francisco L."/>
            <person name="Jackson L."/>
            <person name="Javaid M."/>
            <person name="Korchina V."/>
            <person name="Kovar C."/>
            <person name="Mata R."/>
            <person name="Mathew T."/>
            <person name="Ngo R."/>
            <person name="Nguyen L."/>
            <person name="Nguyen N."/>
            <person name="Okwuonu G."/>
            <person name="Ongeri F."/>
            <person name="Pham C."/>
            <person name="Simmons D."/>
            <person name="Wilczek-Boney K."/>
            <person name="Hale W."/>
            <person name="Jakkamsetti A."/>
            <person name="Pham P."/>
            <person name="Ruth R."/>
            <person name="San Lucas F."/>
            <person name="Warren J."/>
            <person name="Zhang J."/>
            <person name="Zhao Z."/>
            <person name="Zhou C."/>
            <person name="Zhu D."/>
            <person name="Lee S."/>
            <person name="Bess C."/>
            <person name="Blankenburg K."/>
            <person name="Forbes L."/>
            <person name="Fu Q."/>
            <person name="Gubbala S."/>
            <person name="Hirani K."/>
            <person name="Jayaseelan J.C."/>
            <person name="Lara F."/>
            <person name="Munidasa M."/>
            <person name="Palculict T."/>
            <person name="Patil S."/>
            <person name="Pu L.-L."/>
            <person name="Saada N."/>
            <person name="Tang L."/>
            <person name="Weissenberger G."/>
            <person name="Zhu Y."/>
            <person name="Hemphill L."/>
            <person name="Shang Y."/>
            <person name="Youmans B."/>
            <person name="Ayvaz T."/>
            <person name="Ross M."/>
            <person name="Santibanez J."/>
            <person name="Aqrawi P."/>
            <person name="Gross S."/>
            <person name="Joshi V."/>
            <person name="Fowler G."/>
            <person name="Nazareth L."/>
            <person name="Reid J."/>
            <person name="Worley K."/>
            <person name="Petrosino J."/>
            <person name="Highlander S."/>
            <person name="Gibbs R."/>
        </authorList>
    </citation>
    <scope>NUCLEOTIDE SEQUENCE [LARGE SCALE GENOMIC DNA]</scope>
    <source>
        <strain evidence="10 11">DSM 15829</strain>
    </source>
</reference>
<evidence type="ECO:0000256" key="1">
    <source>
        <dbReference type="ARBA" id="ARBA00022490"/>
    </source>
</evidence>
<dbReference type="Gene3D" id="3.40.50.620">
    <property type="entry name" value="HUPs"/>
    <property type="match status" value="1"/>
</dbReference>
<evidence type="ECO:0000256" key="3">
    <source>
        <dbReference type="ARBA" id="ARBA00022679"/>
    </source>
</evidence>
<feature type="binding site" evidence="8">
    <location>
        <position position="289"/>
    </location>
    <ligand>
        <name>ATP</name>
        <dbReference type="ChEBI" id="CHEBI:30616"/>
    </ligand>
</feature>
<comment type="catalytic activity">
    <reaction evidence="8">
        <text>[ThiI sulfur-carrier protein]-S-sulfanyl-L-cysteine + a uridine in tRNA + 2 reduced [2Fe-2S]-[ferredoxin] + ATP + H(+) = [ThiI sulfur-carrier protein]-L-cysteine + a 4-thiouridine in tRNA + 2 oxidized [2Fe-2S]-[ferredoxin] + AMP + diphosphate</text>
        <dbReference type="Rhea" id="RHEA:24176"/>
        <dbReference type="Rhea" id="RHEA-COMP:10000"/>
        <dbReference type="Rhea" id="RHEA-COMP:10001"/>
        <dbReference type="Rhea" id="RHEA-COMP:13337"/>
        <dbReference type="Rhea" id="RHEA-COMP:13338"/>
        <dbReference type="Rhea" id="RHEA-COMP:13339"/>
        <dbReference type="Rhea" id="RHEA-COMP:13340"/>
        <dbReference type="ChEBI" id="CHEBI:15378"/>
        <dbReference type="ChEBI" id="CHEBI:29950"/>
        <dbReference type="ChEBI" id="CHEBI:30616"/>
        <dbReference type="ChEBI" id="CHEBI:33019"/>
        <dbReference type="ChEBI" id="CHEBI:33737"/>
        <dbReference type="ChEBI" id="CHEBI:33738"/>
        <dbReference type="ChEBI" id="CHEBI:61963"/>
        <dbReference type="ChEBI" id="CHEBI:65315"/>
        <dbReference type="ChEBI" id="CHEBI:136798"/>
        <dbReference type="ChEBI" id="CHEBI:456215"/>
        <dbReference type="EC" id="2.8.1.4"/>
    </reaction>
</comment>
<dbReference type="PANTHER" id="PTHR43209">
    <property type="entry name" value="TRNA SULFURTRANSFERASE"/>
    <property type="match status" value="1"/>
</dbReference>
<dbReference type="InterPro" id="IPR003720">
    <property type="entry name" value="tRNA_STrfase"/>
</dbReference>
<keyword evidence="5 8" id="KW-0067">ATP-binding</keyword>
<dbReference type="InterPro" id="IPR049962">
    <property type="entry name" value="THUMP_ThiI"/>
</dbReference>
<keyword evidence="6 8" id="KW-0694">RNA-binding</keyword>
<evidence type="ECO:0000256" key="2">
    <source>
        <dbReference type="ARBA" id="ARBA00022555"/>
    </source>
</evidence>
<keyword evidence="7 8" id="KW-0784">Thiamine biosynthesis</keyword>
<comment type="similarity">
    <text evidence="8">Belongs to the ThiI family.</text>
</comment>
<evidence type="ECO:0000256" key="4">
    <source>
        <dbReference type="ARBA" id="ARBA00022741"/>
    </source>
</evidence>
<keyword evidence="4 8" id="KW-0547">Nucleotide-binding</keyword>
<dbReference type="GO" id="GO:0009228">
    <property type="term" value="P:thiamine biosynthetic process"/>
    <property type="evidence" value="ECO:0007669"/>
    <property type="project" value="UniProtKB-KW"/>
</dbReference>
<dbReference type="HAMAP" id="MF_00021">
    <property type="entry name" value="ThiI"/>
    <property type="match status" value="1"/>
</dbReference>
<comment type="function">
    <text evidence="8">Catalyzes the ATP-dependent transfer of a sulfur to tRNA to produce 4-thiouridine in position 8 of tRNAs, which functions as a near-UV photosensor. Also catalyzes the transfer of sulfur to the sulfur carrier protein ThiS, forming ThiS-thiocarboxylate. This is a step in the synthesis of thiazole, in the thiamine biosynthesis pathway. The sulfur is donated as persulfide by IscS.</text>
</comment>
<dbReference type="Pfam" id="PF02568">
    <property type="entry name" value="ThiI"/>
    <property type="match status" value="1"/>
</dbReference>
<protein>
    <recommendedName>
        <fullName evidence="8">Probable tRNA sulfurtransferase</fullName>
        <ecNumber evidence="8">2.8.1.4</ecNumber>
    </recommendedName>
    <alternativeName>
        <fullName evidence="8">Sulfur carrier protein ThiS sulfurtransferase</fullName>
    </alternativeName>
    <alternativeName>
        <fullName evidence="8">Thiamine biosynthesis protein ThiI</fullName>
    </alternativeName>
    <alternativeName>
        <fullName evidence="8">tRNA 4-thiouridine synthase</fullName>
    </alternativeName>
</protein>
<dbReference type="OrthoDB" id="9773948at2"/>
<dbReference type="InterPro" id="IPR014729">
    <property type="entry name" value="Rossmann-like_a/b/a_fold"/>
</dbReference>
<dbReference type="Proteomes" id="UP000005947">
    <property type="component" value="Unassembled WGS sequence"/>
</dbReference>
<dbReference type="GO" id="GO:0140741">
    <property type="term" value="F:tRNA-uracil-4 sulfurtransferase activity"/>
    <property type="evidence" value="ECO:0007669"/>
    <property type="project" value="UniProtKB-EC"/>
</dbReference>
<dbReference type="SUPFAM" id="SSF143437">
    <property type="entry name" value="THUMP domain-like"/>
    <property type="match status" value="1"/>
</dbReference>
<dbReference type="InterPro" id="IPR050102">
    <property type="entry name" value="tRNA_sulfurtransferase_ThiI"/>
</dbReference>
<dbReference type="EC" id="2.8.1.4" evidence="8"/>
<dbReference type="RefSeq" id="WP_006302870.1">
    <property type="nucleotide sequence ID" value="NZ_ACGK02000001.1"/>
</dbReference>
<dbReference type="UniPathway" id="UPA00060"/>
<keyword evidence="1 8" id="KW-0963">Cytoplasm</keyword>
<dbReference type="Pfam" id="PF22025">
    <property type="entry name" value="ThiI_fer"/>
    <property type="match status" value="1"/>
</dbReference>
<evidence type="ECO:0000259" key="9">
    <source>
        <dbReference type="PROSITE" id="PS51165"/>
    </source>
</evidence>
<dbReference type="SMART" id="SM00981">
    <property type="entry name" value="THUMP"/>
    <property type="match status" value="1"/>
</dbReference>
<dbReference type="GO" id="GO:0009229">
    <property type="term" value="P:thiamine diphosphate biosynthetic process"/>
    <property type="evidence" value="ECO:0007669"/>
    <property type="project" value="UniProtKB-UniRule"/>
</dbReference>
<dbReference type="GO" id="GO:0000049">
    <property type="term" value="F:tRNA binding"/>
    <property type="evidence" value="ECO:0007669"/>
    <property type="project" value="UniProtKB-UniRule"/>
</dbReference>
<organism evidence="10 11">
    <name type="scientific">Fannyhessea vaginae DSM 15829</name>
    <dbReference type="NCBI Taxonomy" id="525256"/>
    <lineage>
        <taxon>Bacteria</taxon>
        <taxon>Bacillati</taxon>
        <taxon>Actinomycetota</taxon>
        <taxon>Coriobacteriia</taxon>
        <taxon>Coriobacteriales</taxon>
        <taxon>Atopobiaceae</taxon>
        <taxon>Fannyhessea</taxon>
    </lineage>
</organism>
<dbReference type="GO" id="GO:0052837">
    <property type="term" value="P:thiazole biosynthetic process"/>
    <property type="evidence" value="ECO:0007669"/>
    <property type="project" value="TreeGrafter"/>
</dbReference>
<dbReference type="GO" id="GO:0005829">
    <property type="term" value="C:cytosol"/>
    <property type="evidence" value="ECO:0007669"/>
    <property type="project" value="TreeGrafter"/>
</dbReference>
<evidence type="ECO:0000313" key="10">
    <source>
        <dbReference type="EMBL" id="EGF23741.1"/>
    </source>
</evidence>
<dbReference type="PROSITE" id="PS51165">
    <property type="entry name" value="THUMP"/>
    <property type="match status" value="1"/>
</dbReference>
<dbReference type="Gene3D" id="3.30.2130.30">
    <property type="match status" value="1"/>
</dbReference>
<feature type="binding site" evidence="8">
    <location>
        <position position="320"/>
    </location>
    <ligand>
        <name>ATP</name>
        <dbReference type="ChEBI" id="CHEBI:30616"/>
    </ligand>
</feature>
<feature type="domain" description="THUMP" evidence="9">
    <location>
        <begin position="61"/>
        <end position="165"/>
    </location>
</feature>
<dbReference type="InterPro" id="IPR054173">
    <property type="entry name" value="ThiI_fer"/>
</dbReference>
<evidence type="ECO:0000256" key="5">
    <source>
        <dbReference type="ARBA" id="ARBA00022840"/>
    </source>
</evidence>
<dbReference type="AlphaFoldDB" id="F1T4U7"/>
<dbReference type="GO" id="GO:0005524">
    <property type="term" value="F:ATP binding"/>
    <property type="evidence" value="ECO:0007669"/>
    <property type="project" value="UniProtKB-UniRule"/>
</dbReference>
<evidence type="ECO:0000256" key="8">
    <source>
        <dbReference type="HAMAP-Rule" id="MF_00021"/>
    </source>
</evidence>
<evidence type="ECO:0000313" key="11">
    <source>
        <dbReference type="Proteomes" id="UP000005947"/>
    </source>
</evidence>
<dbReference type="GO" id="GO:0004810">
    <property type="term" value="F:CCA tRNA nucleotidyltransferase activity"/>
    <property type="evidence" value="ECO:0007669"/>
    <property type="project" value="InterPro"/>
</dbReference>
<comment type="pathway">
    <text evidence="8">Cofactor biosynthesis; thiamine diphosphate biosynthesis.</text>
</comment>
<keyword evidence="11" id="KW-1185">Reference proteome</keyword>
<dbReference type="SUPFAM" id="SSF52402">
    <property type="entry name" value="Adenine nucleotide alpha hydrolases-like"/>
    <property type="match status" value="1"/>
</dbReference>
<gene>
    <name evidence="8 10" type="primary">thiI</name>
    <name evidence="10" type="ORF">HMPREF0091_10688</name>
</gene>
<dbReference type="CDD" id="cd11716">
    <property type="entry name" value="THUMP_ThiI"/>
    <property type="match status" value="1"/>
</dbReference>
<feature type="binding site" evidence="8">
    <location>
        <begin position="232"/>
        <end position="233"/>
    </location>
    <ligand>
        <name>ATP</name>
        <dbReference type="ChEBI" id="CHEBI:30616"/>
    </ligand>
</feature>
<evidence type="ECO:0000256" key="6">
    <source>
        <dbReference type="ARBA" id="ARBA00022884"/>
    </source>
</evidence>
<sequence length="432" mass="47480">MFSRVCLIHYHEIGLKGKNRSTFEHQLIQNLKHGLRAFDLAGVDRISGHVRIRVKNGDCTPELARAAAKIPGVARVSLAYCVEQDKDQICEAAVLALSHIPHFLTFKVHAHKSSTNFELHTLEINCLVGEALCKAFPDKKVQMHKPDVQLDVQVVNNVAYVYAVVEQSLLAAGYGALDFEAFDDNAVLSLVGVGGLPVGSAGKVVTLLSSGFDSPVATWMVGRRGAVCIPLHFSGRPQTADTSEYLTRQIVSALDPTGCIGRLYVCPFGDQQREISLCVPQSLRIICYRRIMFAVAEKLALAEGAKSLVTGESLGQVASQTLDNIAAVNEMVSLPVLRPLIGSDKQEIIKRSLQIGTYDISSKPSPDCCTLFMPRRPETHAKLDAVHAAWDSFDHAAMIDELFDHIEYIDYDSCYAYHSCSAKRAYHRELGR</sequence>
<dbReference type="InterPro" id="IPR020536">
    <property type="entry name" value="ThiI_AANH"/>
</dbReference>
<name>F1T4U7_9ACTN</name>
<evidence type="ECO:0000256" key="7">
    <source>
        <dbReference type="ARBA" id="ARBA00022977"/>
    </source>
</evidence>
<keyword evidence="2 8" id="KW-0820">tRNA-binding</keyword>
<dbReference type="GeneID" id="93210291"/>